<dbReference type="EMBL" id="JBHEZZ010000029">
    <property type="protein sequence ID" value="MFC1406444.1"/>
    <property type="molecule type" value="Genomic_DNA"/>
</dbReference>
<evidence type="ECO:0000313" key="6">
    <source>
        <dbReference type="Proteomes" id="UP001592528"/>
    </source>
</evidence>
<name>A0ABV6UYB0_9ACTN</name>
<dbReference type="SUPFAM" id="SSF53850">
    <property type="entry name" value="Periplasmic binding protein-like II"/>
    <property type="match status" value="1"/>
</dbReference>
<reference evidence="5 6" key="1">
    <citation type="submission" date="2024-09" db="EMBL/GenBank/DDBJ databases">
        <authorList>
            <person name="Lee S.D."/>
        </authorList>
    </citation>
    <scope>NUCLEOTIDE SEQUENCE [LARGE SCALE GENOMIC DNA]</scope>
    <source>
        <strain evidence="5 6">N1-5</strain>
    </source>
</reference>
<keyword evidence="3 4" id="KW-0732">Signal</keyword>
<dbReference type="Pfam" id="PF01547">
    <property type="entry name" value="SBP_bac_1"/>
    <property type="match status" value="1"/>
</dbReference>
<gene>
    <name evidence="5" type="ORF">ACEZDJ_34620</name>
</gene>
<comment type="similarity">
    <text evidence="1">Belongs to the bacterial solute-binding protein 1 family.</text>
</comment>
<feature type="signal peptide" evidence="4">
    <location>
        <begin position="1"/>
        <end position="34"/>
    </location>
</feature>
<dbReference type="PANTHER" id="PTHR30061:SF50">
    <property type="entry name" value="MALTOSE_MALTODEXTRIN-BINDING PERIPLASMIC PROTEIN"/>
    <property type="match status" value="1"/>
</dbReference>
<keyword evidence="2" id="KW-0813">Transport</keyword>
<evidence type="ECO:0000256" key="3">
    <source>
        <dbReference type="ARBA" id="ARBA00022729"/>
    </source>
</evidence>
<comment type="caution">
    <text evidence="5">The sequence shown here is derived from an EMBL/GenBank/DDBJ whole genome shotgun (WGS) entry which is preliminary data.</text>
</comment>
<dbReference type="PANTHER" id="PTHR30061">
    <property type="entry name" value="MALTOSE-BINDING PERIPLASMIC PROTEIN"/>
    <property type="match status" value="1"/>
</dbReference>
<dbReference type="Proteomes" id="UP001592528">
    <property type="component" value="Unassembled WGS sequence"/>
</dbReference>
<dbReference type="InterPro" id="IPR006059">
    <property type="entry name" value="SBP"/>
</dbReference>
<dbReference type="Gene3D" id="3.40.190.10">
    <property type="entry name" value="Periplasmic binding protein-like II"/>
    <property type="match status" value="2"/>
</dbReference>
<evidence type="ECO:0000256" key="2">
    <source>
        <dbReference type="ARBA" id="ARBA00022448"/>
    </source>
</evidence>
<feature type="chain" id="PRO_5046123273" evidence="4">
    <location>
        <begin position="35"/>
        <end position="457"/>
    </location>
</feature>
<evidence type="ECO:0000313" key="5">
    <source>
        <dbReference type="EMBL" id="MFC1406444.1"/>
    </source>
</evidence>
<proteinExistence type="inferred from homology"/>
<sequence>MPGSQHRRGFHTARARRRSCAVALAAATALVASACSTGGGTSGPDTGAGDTSPVTITFWHGFSSPHEIASVGAVLALFHKKYPYITVKAVPAETDDKVNQAIRGGTAPDVDASFNAANVGGWCSSGAFLDLTADIQADHVDLGQIPKAVQSYTAFGGKRCTMPWLADTFGLYYNKKLFAAAGITAPPKTMSELAADARKLTVLNPDGSIKVAGFMPYLGAYEMLTEHLVTSWGGSWLKADGSSNVGTDPAFAAAMTWQKSLVDWFGAAKLAKFKAGMPDEFSAQNSFETGNLAMMVDGEWRTAFIKNDKSTVDYGTAPMPVADTMPQLYGSGYVGGNVIGIPRGSKHPDAAWKLVKFLTTDTEAVTTLADAIGNVPTTLPALDSPSLTLAQDPKFATFLDVFKNPHTSTTPASADGGAYLTNYGLFANKWQSGQIPDLQAGLKAVDRQNDAALKLGQ</sequence>
<dbReference type="RefSeq" id="WP_063757633.1">
    <property type="nucleotide sequence ID" value="NZ_JBHEZZ010000029.1"/>
</dbReference>
<accession>A0ABV6UYB0</accession>
<evidence type="ECO:0000256" key="1">
    <source>
        <dbReference type="ARBA" id="ARBA00008520"/>
    </source>
</evidence>
<keyword evidence="6" id="KW-1185">Reference proteome</keyword>
<dbReference type="CDD" id="cd14748">
    <property type="entry name" value="PBP2_UgpB"/>
    <property type="match status" value="1"/>
</dbReference>
<evidence type="ECO:0000256" key="4">
    <source>
        <dbReference type="SAM" id="SignalP"/>
    </source>
</evidence>
<organism evidence="5 6">
    <name type="scientific">Streptacidiphilus cavernicola</name>
    <dbReference type="NCBI Taxonomy" id="3342716"/>
    <lineage>
        <taxon>Bacteria</taxon>
        <taxon>Bacillati</taxon>
        <taxon>Actinomycetota</taxon>
        <taxon>Actinomycetes</taxon>
        <taxon>Kitasatosporales</taxon>
        <taxon>Streptomycetaceae</taxon>
        <taxon>Streptacidiphilus</taxon>
    </lineage>
</organism>
<protein>
    <submittedName>
        <fullName evidence="5">ABC transporter substrate-binding protein</fullName>
    </submittedName>
</protein>
<dbReference type="PROSITE" id="PS51257">
    <property type="entry name" value="PROKAR_LIPOPROTEIN"/>
    <property type="match status" value="1"/>
</dbReference>